<accession>A0A5B2VB73</accession>
<dbReference type="Gene3D" id="3.90.470.20">
    <property type="entry name" value="4'-phosphopantetheinyl transferase domain"/>
    <property type="match status" value="1"/>
</dbReference>
<dbReference type="Pfam" id="PF01648">
    <property type="entry name" value="ACPS"/>
    <property type="match status" value="1"/>
</dbReference>
<evidence type="ECO:0000259" key="3">
    <source>
        <dbReference type="Pfam" id="PF01648"/>
    </source>
</evidence>
<feature type="domain" description="4'-phosphopantetheinyl transferase" evidence="3">
    <location>
        <begin position="77"/>
        <end position="153"/>
    </location>
</feature>
<dbReference type="GO" id="GO:0008897">
    <property type="term" value="F:holo-[acyl-carrier-protein] synthase activity"/>
    <property type="evidence" value="ECO:0007669"/>
    <property type="project" value="InterPro"/>
</dbReference>
<sequence length="205" mass="21822">MVDWIEDTGKAAVRIPAAMVGPGDRRALLARLVERALGGPVEIRHRQGFAPRLPGDDVRVSCASRPGLSAAAIARAPVGIDVEAVDGGDVPFAVLHRDEARALAALPEPERAAAFARLWAVKEAYLKALRLGLSREPGGFRVALAADGAWIDDPERGEAWAQTRWFEGEGRRYAVALVVLPSPMERGVGGEGVPPETRVPPTPSC</sequence>
<proteinExistence type="predicted"/>
<dbReference type="InterPro" id="IPR008278">
    <property type="entry name" value="4-PPantetheinyl_Trfase_dom"/>
</dbReference>
<dbReference type="GO" id="GO:0000287">
    <property type="term" value="F:magnesium ion binding"/>
    <property type="evidence" value="ECO:0007669"/>
    <property type="project" value="InterPro"/>
</dbReference>
<evidence type="ECO:0000256" key="2">
    <source>
        <dbReference type="SAM" id="MobiDB-lite"/>
    </source>
</evidence>
<reference evidence="4 5" key="1">
    <citation type="submission" date="2019-09" db="EMBL/GenBank/DDBJ databases">
        <title>Salinarimonas rosea gen. nov., sp. nov., a new member of the a-2 subgroup of the Proteobacteria.</title>
        <authorList>
            <person name="Liu J."/>
        </authorList>
    </citation>
    <scope>NUCLEOTIDE SEQUENCE [LARGE SCALE GENOMIC DNA]</scope>
    <source>
        <strain evidence="4 5">BN140002</strain>
    </source>
</reference>
<feature type="region of interest" description="Disordered" evidence="2">
    <location>
        <begin position="186"/>
        <end position="205"/>
    </location>
</feature>
<protein>
    <submittedName>
        <fullName evidence="4">4-phosphopantetheinyl transferase family protein</fullName>
    </submittedName>
</protein>
<dbReference type="AlphaFoldDB" id="A0A5B2VB73"/>
<evidence type="ECO:0000313" key="4">
    <source>
        <dbReference type="EMBL" id="KAA2235672.1"/>
    </source>
</evidence>
<comment type="caution">
    <text evidence="4">The sequence shown here is derived from an EMBL/GenBank/DDBJ whole genome shotgun (WGS) entry which is preliminary data.</text>
</comment>
<name>A0A5B2VB73_9HYPH</name>
<gene>
    <name evidence="4" type="ORF">F0L46_18650</name>
</gene>
<organism evidence="4 5">
    <name type="scientific">Salinarimonas soli</name>
    <dbReference type="NCBI Taxonomy" id="1638099"/>
    <lineage>
        <taxon>Bacteria</taxon>
        <taxon>Pseudomonadati</taxon>
        <taxon>Pseudomonadota</taxon>
        <taxon>Alphaproteobacteria</taxon>
        <taxon>Hyphomicrobiales</taxon>
        <taxon>Salinarimonadaceae</taxon>
        <taxon>Salinarimonas</taxon>
    </lineage>
</organism>
<dbReference type="SUPFAM" id="SSF56214">
    <property type="entry name" value="4'-phosphopantetheinyl transferase"/>
    <property type="match status" value="1"/>
</dbReference>
<evidence type="ECO:0000313" key="5">
    <source>
        <dbReference type="Proteomes" id="UP000323142"/>
    </source>
</evidence>
<evidence type="ECO:0000256" key="1">
    <source>
        <dbReference type="ARBA" id="ARBA00022679"/>
    </source>
</evidence>
<dbReference type="InterPro" id="IPR037143">
    <property type="entry name" value="4-PPantetheinyl_Trfase_dom_sf"/>
</dbReference>
<dbReference type="Proteomes" id="UP000323142">
    <property type="component" value="Unassembled WGS sequence"/>
</dbReference>
<reference evidence="4 5" key="2">
    <citation type="submission" date="2019-09" db="EMBL/GenBank/DDBJ databases">
        <authorList>
            <person name="Jin C."/>
        </authorList>
    </citation>
    <scope>NUCLEOTIDE SEQUENCE [LARGE SCALE GENOMIC DNA]</scope>
    <source>
        <strain evidence="4 5">BN140002</strain>
    </source>
</reference>
<keyword evidence="1 4" id="KW-0808">Transferase</keyword>
<keyword evidence="5" id="KW-1185">Reference proteome</keyword>
<dbReference type="EMBL" id="VUOA01000034">
    <property type="protein sequence ID" value="KAA2235672.1"/>
    <property type="molecule type" value="Genomic_DNA"/>
</dbReference>
<dbReference type="OrthoDB" id="9808281at2"/>